<dbReference type="InterPro" id="IPR036388">
    <property type="entry name" value="WH-like_DNA-bd_sf"/>
</dbReference>
<name>A0A1G9LK72_9RHOB</name>
<feature type="domain" description="HTH lysR-type" evidence="5">
    <location>
        <begin position="1"/>
        <end position="58"/>
    </location>
</feature>
<dbReference type="SUPFAM" id="SSF46785">
    <property type="entry name" value="Winged helix' DNA-binding domain"/>
    <property type="match status" value="1"/>
</dbReference>
<dbReference type="STRING" id="525640.SAMN04487971_11525"/>
<evidence type="ECO:0000256" key="4">
    <source>
        <dbReference type="ARBA" id="ARBA00023163"/>
    </source>
</evidence>
<comment type="similarity">
    <text evidence="1">Belongs to the LysR transcriptional regulatory family.</text>
</comment>
<evidence type="ECO:0000256" key="3">
    <source>
        <dbReference type="ARBA" id="ARBA00023125"/>
    </source>
</evidence>
<dbReference type="InterPro" id="IPR000847">
    <property type="entry name" value="LysR_HTH_N"/>
</dbReference>
<dbReference type="Proteomes" id="UP000199555">
    <property type="component" value="Unassembled WGS sequence"/>
</dbReference>
<dbReference type="OrthoDB" id="9811588at2"/>
<dbReference type="InterPro" id="IPR005119">
    <property type="entry name" value="LysR_subst-bd"/>
</dbReference>
<dbReference type="Pfam" id="PF03466">
    <property type="entry name" value="LysR_substrate"/>
    <property type="match status" value="1"/>
</dbReference>
<dbReference type="RefSeq" id="WP_090756925.1">
    <property type="nucleotide sequence ID" value="NZ_FNGE01000015.1"/>
</dbReference>
<protein>
    <submittedName>
        <fullName evidence="6">DNA-binding transcriptional regulator, LysR family</fullName>
    </submittedName>
</protein>
<gene>
    <name evidence="6" type="ORF">SAMN04487971_11525</name>
</gene>
<dbReference type="GO" id="GO:0005829">
    <property type="term" value="C:cytosol"/>
    <property type="evidence" value="ECO:0007669"/>
    <property type="project" value="TreeGrafter"/>
</dbReference>
<keyword evidence="4" id="KW-0804">Transcription</keyword>
<evidence type="ECO:0000313" key="7">
    <source>
        <dbReference type="Proteomes" id="UP000199555"/>
    </source>
</evidence>
<dbReference type="AlphaFoldDB" id="A0A1G9LK72"/>
<proteinExistence type="inferred from homology"/>
<evidence type="ECO:0000256" key="2">
    <source>
        <dbReference type="ARBA" id="ARBA00023015"/>
    </source>
</evidence>
<dbReference type="Pfam" id="PF00126">
    <property type="entry name" value="HTH_1"/>
    <property type="match status" value="1"/>
</dbReference>
<organism evidence="6 7">
    <name type="scientific">Paracoccus chinensis</name>
    <dbReference type="NCBI Taxonomy" id="525640"/>
    <lineage>
        <taxon>Bacteria</taxon>
        <taxon>Pseudomonadati</taxon>
        <taxon>Pseudomonadota</taxon>
        <taxon>Alphaproteobacteria</taxon>
        <taxon>Rhodobacterales</taxon>
        <taxon>Paracoccaceae</taxon>
        <taxon>Paracoccus</taxon>
    </lineage>
</organism>
<dbReference type="GO" id="GO:0003677">
    <property type="term" value="F:DNA binding"/>
    <property type="evidence" value="ECO:0007669"/>
    <property type="project" value="UniProtKB-KW"/>
</dbReference>
<dbReference type="Gene3D" id="1.10.10.10">
    <property type="entry name" value="Winged helix-like DNA-binding domain superfamily/Winged helix DNA-binding domain"/>
    <property type="match status" value="1"/>
</dbReference>
<evidence type="ECO:0000256" key="1">
    <source>
        <dbReference type="ARBA" id="ARBA00009437"/>
    </source>
</evidence>
<dbReference type="Gene3D" id="3.40.190.10">
    <property type="entry name" value="Periplasmic binding protein-like II"/>
    <property type="match status" value="2"/>
</dbReference>
<dbReference type="SUPFAM" id="SSF53850">
    <property type="entry name" value="Periplasmic binding protein-like II"/>
    <property type="match status" value="1"/>
</dbReference>
<dbReference type="PROSITE" id="PS50931">
    <property type="entry name" value="HTH_LYSR"/>
    <property type="match status" value="1"/>
</dbReference>
<dbReference type="GO" id="GO:0003700">
    <property type="term" value="F:DNA-binding transcription factor activity"/>
    <property type="evidence" value="ECO:0007669"/>
    <property type="project" value="InterPro"/>
</dbReference>
<dbReference type="InterPro" id="IPR050950">
    <property type="entry name" value="HTH-type_LysR_regulators"/>
</dbReference>
<keyword evidence="2" id="KW-0805">Transcription regulation</keyword>
<accession>A0A1G9LK72</accession>
<dbReference type="InterPro" id="IPR036390">
    <property type="entry name" value="WH_DNA-bd_sf"/>
</dbReference>
<keyword evidence="7" id="KW-1185">Reference proteome</keyword>
<dbReference type="PANTHER" id="PTHR30419:SF8">
    <property type="entry name" value="NITROGEN ASSIMILATION TRANSCRIPTIONAL ACTIVATOR-RELATED"/>
    <property type="match status" value="1"/>
</dbReference>
<evidence type="ECO:0000259" key="5">
    <source>
        <dbReference type="PROSITE" id="PS50931"/>
    </source>
</evidence>
<dbReference type="PANTHER" id="PTHR30419">
    <property type="entry name" value="HTH-TYPE TRANSCRIPTIONAL REGULATOR YBHD"/>
    <property type="match status" value="1"/>
</dbReference>
<dbReference type="EMBL" id="FNGE01000015">
    <property type="protein sequence ID" value="SDL62244.1"/>
    <property type="molecule type" value="Genomic_DNA"/>
</dbReference>
<keyword evidence="3 6" id="KW-0238">DNA-binding</keyword>
<sequence>MSIRMLKTLIAVADHQTFSAAADAVFVTHAAVSQQMRTLEAQWQVEIFDRSTRTPEFTPIGRALLARAREVVRAYDNIVPSVLGDDGLKGEFTLGAVPTSLTAIIPFSTALLKSNCPDLHVRLFPGLTTHLVHQLERGALDAALTSKPGIMPVGLLWQPLAREEMILIAAPKVDSDDPAEVLRTHPFIRFSRDAVVGTLVEKWLQDKDIAVHDTMELASLEAIYGMVLADLGVSIIPEPCMKVANQPPLRRIRLAPEGGPVRELGLIWRKDSTKMRVIEEITAAIERALRIGTFSPEAIAQAV</sequence>
<evidence type="ECO:0000313" key="6">
    <source>
        <dbReference type="EMBL" id="SDL62244.1"/>
    </source>
</evidence>
<reference evidence="7" key="1">
    <citation type="submission" date="2016-10" db="EMBL/GenBank/DDBJ databases">
        <authorList>
            <person name="Varghese N."/>
            <person name="Submissions S."/>
        </authorList>
    </citation>
    <scope>NUCLEOTIDE SEQUENCE [LARGE SCALE GENOMIC DNA]</scope>
    <source>
        <strain evidence="7">CGMCC 1.7655</strain>
    </source>
</reference>
<dbReference type="FunFam" id="1.10.10.10:FF:000001">
    <property type="entry name" value="LysR family transcriptional regulator"/>
    <property type="match status" value="1"/>
</dbReference>